<dbReference type="Proteomes" id="UP000001194">
    <property type="component" value="Unassembled WGS sequence"/>
</dbReference>
<evidence type="ECO:0000313" key="1">
    <source>
        <dbReference type="EMBL" id="EDR04829.1"/>
    </source>
</evidence>
<dbReference type="HOGENOM" id="CLU_1272502_0_0_1"/>
<gene>
    <name evidence="1" type="ORF">LACBIDRAFT_304130</name>
</gene>
<dbReference type="EMBL" id="DS547116">
    <property type="protein sequence ID" value="EDR04829.1"/>
    <property type="molecule type" value="Genomic_DNA"/>
</dbReference>
<proteinExistence type="predicted"/>
<organism evidence="2">
    <name type="scientific">Laccaria bicolor (strain S238N-H82 / ATCC MYA-4686)</name>
    <name type="common">Bicoloured deceiver</name>
    <name type="synonym">Laccaria laccata var. bicolor</name>
    <dbReference type="NCBI Taxonomy" id="486041"/>
    <lineage>
        <taxon>Eukaryota</taxon>
        <taxon>Fungi</taxon>
        <taxon>Dikarya</taxon>
        <taxon>Basidiomycota</taxon>
        <taxon>Agaricomycotina</taxon>
        <taxon>Agaricomycetes</taxon>
        <taxon>Agaricomycetidae</taxon>
        <taxon>Agaricales</taxon>
        <taxon>Agaricineae</taxon>
        <taxon>Hydnangiaceae</taxon>
        <taxon>Laccaria</taxon>
    </lineage>
</organism>
<reference evidence="1 2" key="1">
    <citation type="journal article" date="2008" name="Nature">
        <title>The genome of Laccaria bicolor provides insights into mycorrhizal symbiosis.</title>
        <authorList>
            <person name="Martin F."/>
            <person name="Aerts A."/>
            <person name="Ahren D."/>
            <person name="Brun A."/>
            <person name="Danchin E.G.J."/>
            <person name="Duchaussoy F."/>
            <person name="Gibon J."/>
            <person name="Kohler A."/>
            <person name="Lindquist E."/>
            <person name="Pereda V."/>
            <person name="Salamov A."/>
            <person name="Shapiro H.J."/>
            <person name="Wuyts J."/>
            <person name="Blaudez D."/>
            <person name="Buee M."/>
            <person name="Brokstein P."/>
            <person name="Canbaeck B."/>
            <person name="Cohen D."/>
            <person name="Courty P.E."/>
            <person name="Coutinho P.M."/>
            <person name="Delaruelle C."/>
            <person name="Detter J.C."/>
            <person name="Deveau A."/>
            <person name="DiFazio S."/>
            <person name="Duplessis S."/>
            <person name="Fraissinet-Tachet L."/>
            <person name="Lucic E."/>
            <person name="Frey-Klett P."/>
            <person name="Fourrey C."/>
            <person name="Feussner I."/>
            <person name="Gay G."/>
            <person name="Grimwood J."/>
            <person name="Hoegger P.J."/>
            <person name="Jain P."/>
            <person name="Kilaru S."/>
            <person name="Labbe J."/>
            <person name="Lin Y.C."/>
            <person name="Legue V."/>
            <person name="Le Tacon F."/>
            <person name="Marmeisse R."/>
            <person name="Melayah D."/>
            <person name="Montanini B."/>
            <person name="Muratet M."/>
            <person name="Nehls U."/>
            <person name="Niculita-Hirzel H."/>
            <person name="Oudot-Le Secq M.P."/>
            <person name="Peter M."/>
            <person name="Quesneville H."/>
            <person name="Rajashekar B."/>
            <person name="Reich M."/>
            <person name="Rouhier N."/>
            <person name="Schmutz J."/>
            <person name="Yin T."/>
            <person name="Chalot M."/>
            <person name="Henrissat B."/>
            <person name="Kuees U."/>
            <person name="Lucas S."/>
            <person name="Van de Peer Y."/>
            <person name="Podila G.K."/>
            <person name="Polle A."/>
            <person name="Pukkila P.J."/>
            <person name="Richardson P.M."/>
            <person name="Rouze P."/>
            <person name="Sanders I.R."/>
            <person name="Stajich J.E."/>
            <person name="Tunlid A."/>
            <person name="Tuskan G."/>
            <person name="Grigoriev I.V."/>
        </authorList>
    </citation>
    <scope>NUCLEOTIDE SEQUENCE [LARGE SCALE GENOMIC DNA]</scope>
    <source>
        <strain evidence="2">S238N-H82 / ATCC MYA-4686</strain>
    </source>
</reference>
<dbReference type="SUPFAM" id="SSF57850">
    <property type="entry name" value="RING/U-box"/>
    <property type="match status" value="1"/>
</dbReference>
<sequence>MALATLPSGSYSLNNASHEDELERNGIVVLAKDRFVVLAAQNVRLQHCSDMHQQRLSEGDSIRRKLDMIFKAAVESLTCPILLEPVKCLWILPECGHAFSAQALHQLFQEAVRLELNRDLHDHINVEPQLREEGHTPYTAEIFARFKNLATFNFTPSYKCPLCRTVVTSVPIRCTQTVNTALGIISFIRAYTQKVVTIENGCGLIGVDWADYFIFTI</sequence>
<name>B0DL05_LACBS</name>
<dbReference type="Gene3D" id="3.30.40.10">
    <property type="entry name" value="Zinc/RING finger domain, C3HC4 (zinc finger)"/>
    <property type="match status" value="1"/>
</dbReference>
<dbReference type="GeneID" id="6080154"/>
<protein>
    <submittedName>
        <fullName evidence="1">Predicted protein</fullName>
    </submittedName>
</protein>
<dbReference type="AlphaFoldDB" id="B0DL05"/>
<evidence type="ECO:0000313" key="2">
    <source>
        <dbReference type="Proteomes" id="UP000001194"/>
    </source>
</evidence>
<accession>B0DL05</accession>
<dbReference type="InterPro" id="IPR013083">
    <property type="entry name" value="Znf_RING/FYVE/PHD"/>
</dbReference>
<dbReference type="InParanoid" id="B0DL05"/>
<dbReference type="RefSeq" id="XP_001884653.1">
    <property type="nucleotide sequence ID" value="XM_001884618.1"/>
</dbReference>
<keyword evidence="2" id="KW-1185">Reference proteome</keyword>
<dbReference type="OrthoDB" id="10563360at2759"/>
<dbReference type="KEGG" id="lbc:LACBIDRAFT_304130"/>